<dbReference type="InterPro" id="IPR003849">
    <property type="entry name" value="Preprotein_translocase_YajC"/>
</dbReference>
<organism evidence="11 12">
    <name type="scientific">Mangrovactinospora gilvigrisea</name>
    <dbReference type="NCBI Taxonomy" id="1428644"/>
    <lineage>
        <taxon>Bacteria</taxon>
        <taxon>Bacillati</taxon>
        <taxon>Actinomycetota</taxon>
        <taxon>Actinomycetes</taxon>
        <taxon>Kitasatosporales</taxon>
        <taxon>Streptomycetaceae</taxon>
        <taxon>Mangrovactinospora</taxon>
    </lineage>
</organism>
<keyword evidence="6" id="KW-0653">Protein transport</keyword>
<feature type="compositionally biased region" description="Acidic residues" evidence="10">
    <location>
        <begin position="143"/>
        <end position="157"/>
    </location>
</feature>
<keyword evidence="7" id="KW-1133">Transmembrane helix</keyword>
<comment type="caution">
    <text evidence="11">The sequence shown here is derived from an EMBL/GenBank/DDBJ whole genome shotgun (WGS) entry which is preliminary data.</text>
</comment>
<keyword evidence="4" id="KW-1003">Cell membrane</keyword>
<dbReference type="AlphaFoldDB" id="A0A1J7C049"/>
<keyword evidence="5" id="KW-0812">Transmembrane</keyword>
<evidence type="ECO:0000256" key="7">
    <source>
        <dbReference type="ARBA" id="ARBA00022989"/>
    </source>
</evidence>
<dbReference type="PANTHER" id="PTHR33909:SF1">
    <property type="entry name" value="SEC TRANSLOCON ACCESSORY COMPLEX SUBUNIT YAJC"/>
    <property type="match status" value="1"/>
</dbReference>
<dbReference type="Proteomes" id="UP000243342">
    <property type="component" value="Unassembled WGS sequence"/>
</dbReference>
<evidence type="ECO:0000313" key="11">
    <source>
        <dbReference type="EMBL" id="OIV39105.1"/>
    </source>
</evidence>
<proteinExistence type="inferred from homology"/>
<dbReference type="Pfam" id="PF02699">
    <property type="entry name" value="YajC"/>
    <property type="match status" value="1"/>
</dbReference>
<evidence type="ECO:0000256" key="1">
    <source>
        <dbReference type="ARBA" id="ARBA00004162"/>
    </source>
</evidence>
<evidence type="ECO:0000256" key="4">
    <source>
        <dbReference type="ARBA" id="ARBA00022475"/>
    </source>
</evidence>
<dbReference type="NCBIfam" id="TIGR00739">
    <property type="entry name" value="yajC"/>
    <property type="match status" value="1"/>
</dbReference>
<name>A0A1J7C049_9ACTN</name>
<dbReference type="OrthoDB" id="2200301at2"/>
<dbReference type="EMBL" id="MLCF01000007">
    <property type="protein sequence ID" value="OIV39105.1"/>
    <property type="molecule type" value="Genomic_DNA"/>
</dbReference>
<comment type="subcellular location">
    <subcellularLocation>
        <location evidence="1">Cell membrane</location>
        <topology evidence="1">Single-pass membrane protein</topology>
    </subcellularLocation>
</comment>
<dbReference type="GO" id="GO:0015031">
    <property type="term" value="P:protein transport"/>
    <property type="evidence" value="ECO:0007669"/>
    <property type="project" value="UniProtKB-KW"/>
</dbReference>
<evidence type="ECO:0000256" key="9">
    <source>
        <dbReference type="ARBA" id="ARBA00023136"/>
    </source>
</evidence>
<accession>A0A1J7C049</accession>
<evidence type="ECO:0000313" key="12">
    <source>
        <dbReference type="Proteomes" id="UP000243342"/>
    </source>
</evidence>
<dbReference type="RefSeq" id="WP_071654949.1">
    <property type="nucleotide sequence ID" value="NZ_MLCF01000007.1"/>
</dbReference>
<dbReference type="STRING" id="1428644.BIV57_02460"/>
<protein>
    <submittedName>
        <fullName evidence="11">Preprotein translocase subunit YajC</fullName>
    </submittedName>
</protein>
<evidence type="ECO:0000256" key="6">
    <source>
        <dbReference type="ARBA" id="ARBA00022927"/>
    </source>
</evidence>
<evidence type="ECO:0000256" key="8">
    <source>
        <dbReference type="ARBA" id="ARBA00023010"/>
    </source>
</evidence>
<keyword evidence="8" id="KW-0811">Translocation</keyword>
<dbReference type="SMART" id="SM01323">
    <property type="entry name" value="YajC"/>
    <property type="match status" value="1"/>
</dbReference>
<gene>
    <name evidence="11" type="ORF">BIV57_02460</name>
</gene>
<sequence>MLLPLLLIVVVMVFMTRSQKKRQQAAVDMRNQMQEGSGVRTIGGMYATVKGVGDDAVLLEVAPGIHATYAKTAIATVLDDEEYARITEGAAGLPEGFTTDDVPDDASSLDEYNYEDENEDEPRAEVEGDEESDKVDMTKDSDHEDEADEEHEPEDEHSDAAPKADLRKDGDSK</sequence>
<evidence type="ECO:0000256" key="2">
    <source>
        <dbReference type="ARBA" id="ARBA00006742"/>
    </source>
</evidence>
<dbReference type="PANTHER" id="PTHR33909">
    <property type="entry name" value="SEC TRANSLOCON ACCESSORY COMPLEX SUBUNIT YAJC"/>
    <property type="match status" value="1"/>
</dbReference>
<evidence type="ECO:0000256" key="5">
    <source>
        <dbReference type="ARBA" id="ARBA00022692"/>
    </source>
</evidence>
<reference evidence="11 12" key="1">
    <citation type="submission" date="2016-10" db="EMBL/GenBank/DDBJ databases">
        <title>Genome sequence of Streptomyces gilvigriseus MUSC 26.</title>
        <authorList>
            <person name="Lee L.-H."/>
            <person name="Ser H.-L."/>
        </authorList>
    </citation>
    <scope>NUCLEOTIDE SEQUENCE [LARGE SCALE GENOMIC DNA]</scope>
    <source>
        <strain evidence="11 12">MUSC 26</strain>
    </source>
</reference>
<keyword evidence="3" id="KW-0813">Transport</keyword>
<feature type="compositionally biased region" description="Basic and acidic residues" evidence="10">
    <location>
        <begin position="158"/>
        <end position="173"/>
    </location>
</feature>
<dbReference type="GO" id="GO:0005886">
    <property type="term" value="C:plasma membrane"/>
    <property type="evidence" value="ECO:0007669"/>
    <property type="project" value="UniProtKB-SubCell"/>
</dbReference>
<evidence type="ECO:0000256" key="10">
    <source>
        <dbReference type="SAM" id="MobiDB-lite"/>
    </source>
</evidence>
<evidence type="ECO:0000256" key="3">
    <source>
        <dbReference type="ARBA" id="ARBA00022448"/>
    </source>
</evidence>
<feature type="region of interest" description="Disordered" evidence="10">
    <location>
        <begin position="89"/>
        <end position="173"/>
    </location>
</feature>
<comment type="similarity">
    <text evidence="2">Belongs to the YajC family.</text>
</comment>
<keyword evidence="12" id="KW-1185">Reference proteome</keyword>
<keyword evidence="9" id="KW-0472">Membrane</keyword>
<feature type="compositionally biased region" description="Acidic residues" evidence="10">
    <location>
        <begin position="101"/>
        <end position="120"/>
    </location>
</feature>